<dbReference type="Proteomes" id="UP000308054">
    <property type="component" value="Unassembled WGS sequence"/>
</dbReference>
<sequence length="214" mass="22570">MSGGPVRAAFVGDSLTLGIGDPGRLGWVGRLSRHYPREELLAYNLGVPGETVRDIARRWRCETRSRLPAGGLLVFSFGTNDALQRASADRASVLTQAEAILGQASRDHVVLFVTPPPSGDAALNTFLAGLGKELAGHAEAAGGLVFDAFGVLSKDPVWREQMRSGDGLHPGEAGYERLAERVAASGVWREACDRARARFNSAGSVGVRTGTGSS</sequence>
<proteinExistence type="predicted"/>
<dbReference type="PANTHER" id="PTHR30383:SF5">
    <property type="entry name" value="SGNH HYDROLASE-TYPE ESTERASE DOMAIN-CONTAINING PROTEIN"/>
    <property type="match status" value="1"/>
</dbReference>
<dbReference type="InterPro" id="IPR013830">
    <property type="entry name" value="SGNH_hydro"/>
</dbReference>
<dbReference type="SUPFAM" id="SSF52266">
    <property type="entry name" value="SGNH hydrolase"/>
    <property type="match status" value="1"/>
</dbReference>
<reference evidence="2 3" key="1">
    <citation type="journal article" date="2017" name="Int. J. Syst. Evol. Microbiol.">
        <title>Marinicauda algicola sp. nov., isolated from a marine red alga Rhodosorus marinus.</title>
        <authorList>
            <person name="Jeong S.E."/>
            <person name="Jeon S.H."/>
            <person name="Chun B.H."/>
            <person name="Kim D.W."/>
            <person name="Jeon C.O."/>
        </authorList>
    </citation>
    <scope>NUCLEOTIDE SEQUENCE [LARGE SCALE GENOMIC DNA]</scope>
    <source>
        <strain evidence="2 3">JCM 31718</strain>
    </source>
</reference>
<evidence type="ECO:0000259" key="1">
    <source>
        <dbReference type="Pfam" id="PF13472"/>
    </source>
</evidence>
<dbReference type="PANTHER" id="PTHR30383">
    <property type="entry name" value="THIOESTERASE 1/PROTEASE 1/LYSOPHOSPHOLIPASE L1"/>
    <property type="match status" value="1"/>
</dbReference>
<keyword evidence="3" id="KW-1185">Reference proteome</keyword>
<protein>
    <submittedName>
        <fullName evidence="2">G-D-S-L family lipolytic protein</fullName>
    </submittedName>
</protein>
<dbReference type="RefSeq" id="WP_135996876.1">
    <property type="nucleotide sequence ID" value="NZ_CP071057.1"/>
</dbReference>
<feature type="domain" description="SGNH hydrolase-type esterase" evidence="1">
    <location>
        <begin position="10"/>
        <end position="177"/>
    </location>
</feature>
<comment type="caution">
    <text evidence="2">The sequence shown here is derived from an EMBL/GenBank/DDBJ whole genome shotgun (WGS) entry which is preliminary data.</text>
</comment>
<dbReference type="InterPro" id="IPR036514">
    <property type="entry name" value="SGNH_hydro_sf"/>
</dbReference>
<organism evidence="2 3">
    <name type="scientific">Marinicauda algicola</name>
    <dbReference type="NCBI Taxonomy" id="2029849"/>
    <lineage>
        <taxon>Bacteria</taxon>
        <taxon>Pseudomonadati</taxon>
        <taxon>Pseudomonadota</taxon>
        <taxon>Alphaproteobacteria</taxon>
        <taxon>Maricaulales</taxon>
        <taxon>Maricaulaceae</taxon>
        <taxon>Marinicauda</taxon>
    </lineage>
</organism>
<dbReference type="AlphaFoldDB" id="A0A4S2GYB3"/>
<accession>A0A4S2GYB3</accession>
<dbReference type="Gene3D" id="3.40.50.1110">
    <property type="entry name" value="SGNH hydrolase"/>
    <property type="match status" value="1"/>
</dbReference>
<dbReference type="OrthoDB" id="5196031at2"/>
<dbReference type="Pfam" id="PF13472">
    <property type="entry name" value="Lipase_GDSL_2"/>
    <property type="match status" value="1"/>
</dbReference>
<evidence type="ECO:0000313" key="2">
    <source>
        <dbReference type="EMBL" id="TGY87928.1"/>
    </source>
</evidence>
<evidence type="ECO:0000313" key="3">
    <source>
        <dbReference type="Proteomes" id="UP000308054"/>
    </source>
</evidence>
<gene>
    <name evidence="2" type="ORF">E5163_13535</name>
</gene>
<dbReference type="InterPro" id="IPR051532">
    <property type="entry name" value="Ester_Hydrolysis_Enzymes"/>
</dbReference>
<name>A0A4S2GYB3_9PROT</name>
<dbReference type="GO" id="GO:0004622">
    <property type="term" value="F:phosphatidylcholine lysophospholipase activity"/>
    <property type="evidence" value="ECO:0007669"/>
    <property type="project" value="TreeGrafter"/>
</dbReference>
<dbReference type="EMBL" id="SRXW01000004">
    <property type="protein sequence ID" value="TGY87928.1"/>
    <property type="molecule type" value="Genomic_DNA"/>
</dbReference>